<sequence length="311" mass="35561">MKPSFYITLLSALFSLQSFAQFDGSKHQSNAGLQLKNRILLVQYQEFKSDNALNYNTFIESALSKIWTLNDSVIYVNNTEFAVLKMKHPKHNNYAYLKYSTYDKVNEFPSGSLVLGLVDEPNSTYFVHVAPFDEKGLNTADLVFGLELLQQKIKRATATPEASKWTDSIIAQPQIIDFKNKTLLIDQTLTSSVVQKSIPQFYKYDFEFATKTRIDEALLNRDPKFIFLRAIPLTTVPTKSKDYSDEAGVQIIDNNIYFSKTYETKIAKSEMRFVNAILQADDRRLLYIGKPKQGDNQVELSFFETLSNALN</sequence>
<gene>
    <name evidence="2" type="ORF">ESY86_03340</name>
</gene>
<dbReference type="AlphaFoldDB" id="A0A5C6ZL84"/>
<accession>A0A5C6ZL84</accession>
<name>A0A5C6ZL84_9FLAO</name>
<keyword evidence="3" id="KW-1185">Reference proteome</keyword>
<evidence type="ECO:0000256" key="1">
    <source>
        <dbReference type="SAM" id="SignalP"/>
    </source>
</evidence>
<feature type="signal peptide" evidence="1">
    <location>
        <begin position="1"/>
        <end position="20"/>
    </location>
</feature>
<feature type="chain" id="PRO_5023085909" description="DUF4837 family protein" evidence="1">
    <location>
        <begin position="21"/>
        <end position="311"/>
    </location>
</feature>
<evidence type="ECO:0000313" key="2">
    <source>
        <dbReference type="EMBL" id="TXD90415.1"/>
    </source>
</evidence>
<reference evidence="2 3" key="1">
    <citation type="submission" date="2019-08" db="EMBL/GenBank/DDBJ databases">
        <title>Genomes of Subsaximicrobium wynnwilliamsii strains.</title>
        <authorList>
            <person name="Bowman J.P."/>
        </authorList>
    </citation>
    <scope>NUCLEOTIDE SEQUENCE [LARGE SCALE GENOMIC DNA]</scope>
    <source>
        <strain evidence="2 3">2-80-2</strain>
    </source>
</reference>
<protein>
    <recommendedName>
        <fullName evidence="4">DUF4837 family protein</fullName>
    </recommendedName>
</protein>
<dbReference type="Proteomes" id="UP000321578">
    <property type="component" value="Unassembled WGS sequence"/>
</dbReference>
<dbReference type="EMBL" id="VORO01000003">
    <property type="protein sequence ID" value="TXD90415.1"/>
    <property type="molecule type" value="Genomic_DNA"/>
</dbReference>
<keyword evidence="1" id="KW-0732">Signal</keyword>
<comment type="caution">
    <text evidence="2">The sequence shown here is derived from an EMBL/GenBank/DDBJ whole genome shotgun (WGS) entry which is preliminary data.</text>
</comment>
<evidence type="ECO:0008006" key="4">
    <source>
        <dbReference type="Google" id="ProtNLM"/>
    </source>
</evidence>
<organism evidence="2 3">
    <name type="scientific">Subsaximicrobium wynnwilliamsii</name>
    <dbReference type="NCBI Taxonomy" id="291179"/>
    <lineage>
        <taxon>Bacteria</taxon>
        <taxon>Pseudomonadati</taxon>
        <taxon>Bacteroidota</taxon>
        <taxon>Flavobacteriia</taxon>
        <taxon>Flavobacteriales</taxon>
        <taxon>Flavobacteriaceae</taxon>
        <taxon>Subsaximicrobium</taxon>
    </lineage>
</organism>
<dbReference type="RefSeq" id="WP_147085161.1">
    <property type="nucleotide sequence ID" value="NZ_VORM01000002.1"/>
</dbReference>
<proteinExistence type="predicted"/>
<evidence type="ECO:0000313" key="3">
    <source>
        <dbReference type="Proteomes" id="UP000321578"/>
    </source>
</evidence>